<dbReference type="HAMAP" id="MF_01664">
    <property type="entry name" value="HemeA_synth_type1"/>
    <property type="match status" value="1"/>
</dbReference>
<comment type="pathway">
    <text evidence="11">Porphyrin-containing compound metabolism; heme A biosynthesis; heme A from heme O: step 1/1.</text>
</comment>
<keyword evidence="2 11" id="KW-1003">Cell membrane</keyword>
<evidence type="ECO:0000256" key="7">
    <source>
        <dbReference type="ARBA" id="ARBA00023004"/>
    </source>
</evidence>
<evidence type="ECO:0000256" key="5">
    <source>
        <dbReference type="ARBA" id="ARBA00022989"/>
    </source>
</evidence>
<keyword evidence="4 11" id="KW-0479">Metal-binding</keyword>
<dbReference type="InterPro" id="IPR023755">
    <property type="entry name" value="HemeA_Synthase_type1"/>
</dbReference>
<evidence type="ECO:0000256" key="3">
    <source>
        <dbReference type="ARBA" id="ARBA00022692"/>
    </source>
</evidence>
<dbReference type="PANTHER" id="PTHR35457:SF1">
    <property type="entry name" value="HEME A SYNTHASE"/>
    <property type="match status" value="1"/>
</dbReference>
<sequence>MKQSERLIRWLSILTSLVLLMVVMQGALVTNTGSQDGCGSSWPLCYGQVIPQNAQKQTIIELSHRAVSGLAAILVVIQAIWIWIKFPKVKETKFLAIVSVFFLVLQALLGAGAVIWNQSSLVLALHFGISLISFASVLLITILVFEETWWHKRTIPAIGKGMLVNVVLLCIYSYIVIYSGAFVRHTDSSMGCLDFPLCNGTLIPDLYSRAGIQFIHRLLAGALVVWVFITLVISIVRYKHSPSILIGFLLSLIFILCQAISGILVVLTRMQLTFLLLHSFFITCFFAVLTILLMFVLRRKEKQP</sequence>
<dbReference type="Pfam" id="PF02628">
    <property type="entry name" value="COX15-CtaA"/>
    <property type="match status" value="1"/>
</dbReference>
<accession>A0ABS2PXK2</accession>
<keyword evidence="6 11" id="KW-0560">Oxidoreductase</keyword>
<comment type="cofactor">
    <cofactor evidence="11">
        <name>heme b</name>
        <dbReference type="ChEBI" id="CHEBI:60344"/>
    </cofactor>
</comment>
<evidence type="ECO:0000256" key="10">
    <source>
        <dbReference type="ARBA" id="ARBA00023157"/>
    </source>
</evidence>
<evidence type="ECO:0000256" key="2">
    <source>
        <dbReference type="ARBA" id="ARBA00022475"/>
    </source>
</evidence>
<feature type="binding site" description="axial binding residue" evidence="11">
    <location>
        <position position="278"/>
    </location>
    <ligand>
        <name>heme</name>
        <dbReference type="ChEBI" id="CHEBI:30413"/>
    </ligand>
    <ligandPart>
        <name>Fe</name>
        <dbReference type="ChEBI" id="CHEBI:18248"/>
    </ligandPart>
</feature>
<feature type="transmembrane region" description="Helical" evidence="11">
    <location>
        <begin position="243"/>
        <end position="267"/>
    </location>
</feature>
<name>A0ABS2PXK2_9BACL</name>
<keyword evidence="13" id="KW-1185">Reference proteome</keyword>
<keyword evidence="5 11" id="KW-1133">Transmembrane helix</keyword>
<comment type="caution">
    <text evidence="12">The sequence shown here is derived from an EMBL/GenBank/DDBJ whole genome shotgun (WGS) entry which is preliminary data.</text>
</comment>
<dbReference type="InterPro" id="IPR003780">
    <property type="entry name" value="COX15/CtaA_fam"/>
</dbReference>
<evidence type="ECO:0000256" key="8">
    <source>
        <dbReference type="ARBA" id="ARBA00023133"/>
    </source>
</evidence>
<organism evidence="12 13">
    <name type="scientific">Scopulibacillus daqui</name>
    <dbReference type="NCBI Taxonomy" id="1469162"/>
    <lineage>
        <taxon>Bacteria</taxon>
        <taxon>Bacillati</taxon>
        <taxon>Bacillota</taxon>
        <taxon>Bacilli</taxon>
        <taxon>Bacillales</taxon>
        <taxon>Sporolactobacillaceae</taxon>
        <taxon>Scopulibacillus</taxon>
    </lineage>
</organism>
<dbReference type="PANTHER" id="PTHR35457">
    <property type="entry name" value="HEME A SYNTHASE"/>
    <property type="match status" value="1"/>
</dbReference>
<evidence type="ECO:0000313" key="13">
    <source>
        <dbReference type="Proteomes" id="UP000808914"/>
    </source>
</evidence>
<keyword evidence="3 11" id="KW-0812">Transmembrane</keyword>
<comment type="function">
    <text evidence="11">Catalyzes the conversion of heme O to heme A by two successive hydroxylations of the methyl group at C8. The first hydroxylation forms heme I, the second hydroxylation results in an unstable dihydroxymethyl group, which spontaneously dehydrates, resulting in the formyl group of heme A.</text>
</comment>
<reference evidence="12 13" key="1">
    <citation type="submission" date="2021-01" db="EMBL/GenBank/DDBJ databases">
        <title>Genomic Encyclopedia of Type Strains, Phase IV (KMG-IV): sequencing the most valuable type-strain genomes for metagenomic binning, comparative biology and taxonomic classification.</title>
        <authorList>
            <person name="Goeker M."/>
        </authorList>
    </citation>
    <scope>NUCLEOTIDE SEQUENCE [LARGE SCALE GENOMIC DNA]</scope>
    <source>
        <strain evidence="12 13">DSM 28236</strain>
    </source>
</reference>
<feature type="transmembrane region" description="Helical" evidence="11">
    <location>
        <begin position="214"/>
        <end position="236"/>
    </location>
</feature>
<dbReference type="EMBL" id="JAFBER010000002">
    <property type="protein sequence ID" value="MBM7644224.1"/>
    <property type="molecule type" value="Genomic_DNA"/>
</dbReference>
<gene>
    <name evidence="11" type="primary">ctaA</name>
    <name evidence="12" type="ORF">JOD45_000417</name>
</gene>
<evidence type="ECO:0000313" key="12">
    <source>
        <dbReference type="EMBL" id="MBM7644224.1"/>
    </source>
</evidence>
<feature type="transmembrane region" description="Helical" evidence="11">
    <location>
        <begin position="122"/>
        <end position="145"/>
    </location>
</feature>
<dbReference type="RefSeq" id="WP_205002206.1">
    <property type="nucleotide sequence ID" value="NZ_JAFBER010000002.1"/>
</dbReference>
<keyword evidence="7 11" id="KW-0408">Iron</keyword>
<keyword evidence="8 11" id="KW-0350">Heme biosynthesis</keyword>
<comment type="subcellular location">
    <subcellularLocation>
        <location evidence="11">Cell membrane</location>
        <topology evidence="11">Multi-pass membrane protein</topology>
    </subcellularLocation>
    <subcellularLocation>
        <location evidence="1">Membrane</location>
        <topology evidence="1">Multi-pass membrane protein</topology>
    </subcellularLocation>
</comment>
<dbReference type="EC" id="1.17.99.9" evidence="11"/>
<evidence type="ECO:0000256" key="11">
    <source>
        <dbReference type="HAMAP-Rule" id="MF_01664"/>
    </source>
</evidence>
<proteinExistence type="inferred from homology"/>
<keyword evidence="9 11" id="KW-0472">Membrane</keyword>
<comment type="similarity">
    <text evidence="11">Belongs to the COX15/CtaA family. Type 1 subfamily.</text>
</comment>
<dbReference type="Proteomes" id="UP000808914">
    <property type="component" value="Unassembled WGS sequence"/>
</dbReference>
<evidence type="ECO:0000256" key="4">
    <source>
        <dbReference type="ARBA" id="ARBA00022723"/>
    </source>
</evidence>
<feature type="transmembrane region" description="Helical" evidence="11">
    <location>
        <begin position="7"/>
        <end position="27"/>
    </location>
</feature>
<feature type="binding site" description="axial binding residue" evidence="11">
    <location>
        <position position="216"/>
    </location>
    <ligand>
        <name>heme</name>
        <dbReference type="ChEBI" id="CHEBI:30413"/>
    </ligand>
    <ligandPart>
        <name>Fe</name>
        <dbReference type="ChEBI" id="CHEBI:18248"/>
    </ligandPart>
</feature>
<comment type="catalytic activity">
    <reaction evidence="11">
        <text>Fe(II)-heme o + 2 A + H2O = Fe(II)-heme a + 2 AH2</text>
        <dbReference type="Rhea" id="RHEA:63388"/>
        <dbReference type="ChEBI" id="CHEBI:13193"/>
        <dbReference type="ChEBI" id="CHEBI:15377"/>
        <dbReference type="ChEBI" id="CHEBI:17499"/>
        <dbReference type="ChEBI" id="CHEBI:60530"/>
        <dbReference type="ChEBI" id="CHEBI:61715"/>
        <dbReference type="EC" id="1.17.99.9"/>
    </reaction>
</comment>
<feature type="transmembrane region" description="Helical" evidence="11">
    <location>
        <begin position="96"/>
        <end position="116"/>
    </location>
</feature>
<evidence type="ECO:0000256" key="1">
    <source>
        <dbReference type="ARBA" id="ARBA00004141"/>
    </source>
</evidence>
<feature type="transmembrane region" description="Helical" evidence="11">
    <location>
        <begin position="66"/>
        <end position="84"/>
    </location>
</feature>
<protein>
    <recommendedName>
        <fullName evidence="11">Heme A synthase</fullName>
        <shortName evidence="11">HAS</shortName>
        <ecNumber evidence="11">1.17.99.9</ecNumber>
    </recommendedName>
    <alternativeName>
        <fullName evidence="11">Cytochrome aa3-controlling protein</fullName>
    </alternativeName>
</protein>
<keyword evidence="10" id="KW-1015">Disulfide bond</keyword>
<comment type="subunit">
    <text evidence="11">Interacts with CtaB.</text>
</comment>
<dbReference type="InterPro" id="IPR050450">
    <property type="entry name" value="COX15/CtaA_HemeA_synthase"/>
</dbReference>
<evidence type="ECO:0000256" key="9">
    <source>
        <dbReference type="ARBA" id="ARBA00023136"/>
    </source>
</evidence>
<feature type="transmembrane region" description="Helical" evidence="11">
    <location>
        <begin position="157"/>
        <end position="181"/>
    </location>
</feature>
<evidence type="ECO:0000256" key="6">
    <source>
        <dbReference type="ARBA" id="ARBA00023002"/>
    </source>
</evidence>
<feature type="transmembrane region" description="Helical" evidence="11">
    <location>
        <begin position="273"/>
        <end position="297"/>
    </location>
</feature>